<dbReference type="SUPFAM" id="SSF53850">
    <property type="entry name" value="Periplasmic binding protein-like II"/>
    <property type="match status" value="1"/>
</dbReference>
<proteinExistence type="predicted"/>
<dbReference type="Proteomes" id="UP000632222">
    <property type="component" value="Unassembled WGS sequence"/>
</dbReference>
<sequence length="346" mass="38010">MRKTLFFTLPLLATSLFASAHAADLRVVTHSSFNLDKKLLAKFEQENDVKLQLIKAGDAGEMVSKLILTRNAPIADVVYGIDNTLLSRALTADLLAPYQSAALKNVPKKYLLNGAFNPVDYGHVALNIDKAFFQKNKLALPRTLGDLLKPEYKNLLVVENPATSSPGLAFLLATIKELGEKGAYSFWAGLRDNGVKVSKGWEDAYYTEFSRNGGSRPIVVSYSSSPAAEVFYAEKKPKTSPTANLFLPGSSFLQIEGAALIKGGKNVDLAKKFIDFLLSKEAQTDIPTQMWVYPVAQGIKLDPTYRYAGTPVYTKTLTPAEIAAGQQKWVENWTKVVLRNADLKDL</sequence>
<feature type="chain" id="PRO_5045668275" evidence="2">
    <location>
        <begin position="23"/>
        <end position="346"/>
    </location>
</feature>
<evidence type="ECO:0000313" key="4">
    <source>
        <dbReference type="Proteomes" id="UP000632222"/>
    </source>
</evidence>
<organism evidence="3 4">
    <name type="scientific">Deinococcus roseus</name>
    <dbReference type="NCBI Taxonomy" id="392414"/>
    <lineage>
        <taxon>Bacteria</taxon>
        <taxon>Thermotogati</taxon>
        <taxon>Deinococcota</taxon>
        <taxon>Deinococci</taxon>
        <taxon>Deinococcales</taxon>
        <taxon>Deinococcaceae</taxon>
        <taxon>Deinococcus</taxon>
    </lineage>
</organism>
<reference evidence="4" key="1">
    <citation type="journal article" date="2019" name="Int. J. Syst. Evol. Microbiol.">
        <title>The Global Catalogue of Microorganisms (GCM) 10K type strain sequencing project: providing services to taxonomists for standard genome sequencing and annotation.</title>
        <authorList>
            <consortium name="The Broad Institute Genomics Platform"/>
            <consortium name="The Broad Institute Genome Sequencing Center for Infectious Disease"/>
            <person name="Wu L."/>
            <person name="Ma J."/>
        </authorList>
    </citation>
    <scope>NUCLEOTIDE SEQUENCE [LARGE SCALE GENOMIC DNA]</scope>
    <source>
        <strain evidence="4">JCM 14370</strain>
    </source>
</reference>
<dbReference type="CDD" id="cd13545">
    <property type="entry name" value="PBP2_TbpA"/>
    <property type="match status" value="1"/>
</dbReference>
<evidence type="ECO:0000313" key="3">
    <source>
        <dbReference type="EMBL" id="GGJ24313.1"/>
    </source>
</evidence>
<dbReference type="PANTHER" id="PTHR30006:SF2">
    <property type="entry name" value="ABC TRANSPORTER SUBSTRATE-BINDING PROTEIN"/>
    <property type="match status" value="1"/>
</dbReference>
<keyword evidence="1 2" id="KW-0732">Signal</keyword>
<evidence type="ECO:0000256" key="2">
    <source>
        <dbReference type="SAM" id="SignalP"/>
    </source>
</evidence>
<comment type="caution">
    <text evidence="3">The sequence shown here is derived from an EMBL/GenBank/DDBJ whole genome shotgun (WGS) entry which is preliminary data.</text>
</comment>
<dbReference type="EMBL" id="BMOD01000002">
    <property type="protein sequence ID" value="GGJ24313.1"/>
    <property type="molecule type" value="Genomic_DNA"/>
</dbReference>
<evidence type="ECO:0000256" key="1">
    <source>
        <dbReference type="ARBA" id="ARBA00022729"/>
    </source>
</evidence>
<name>A0ABQ2CVE6_9DEIO</name>
<dbReference type="NCBIfam" id="TIGR01254">
    <property type="entry name" value="sfuA"/>
    <property type="match status" value="1"/>
</dbReference>
<dbReference type="InterPro" id="IPR005948">
    <property type="entry name" value="ThiB-like"/>
</dbReference>
<dbReference type="Pfam" id="PF13343">
    <property type="entry name" value="SBP_bac_6"/>
    <property type="match status" value="1"/>
</dbReference>
<keyword evidence="4" id="KW-1185">Reference proteome</keyword>
<dbReference type="RefSeq" id="WP_189000246.1">
    <property type="nucleotide sequence ID" value="NZ_BMOD01000002.1"/>
</dbReference>
<protein>
    <submittedName>
        <fullName evidence="3">Thiamine ABC transporter substrate-binding protein</fullName>
    </submittedName>
</protein>
<dbReference type="PANTHER" id="PTHR30006">
    <property type="entry name" value="THIAMINE-BINDING PERIPLASMIC PROTEIN-RELATED"/>
    <property type="match status" value="1"/>
</dbReference>
<accession>A0ABQ2CVE6</accession>
<dbReference type="Gene3D" id="3.40.190.10">
    <property type="entry name" value="Periplasmic binding protein-like II"/>
    <property type="match status" value="2"/>
</dbReference>
<gene>
    <name evidence="3" type="ORF">GCM10008938_08100</name>
</gene>
<feature type="signal peptide" evidence="2">
    <location>
        <begin position="1"/>
        <end position="22"/>
    </location>
</feature>